<keyword evidence="1" id="KW-0479">Metal-binding</keyword>
<name>A0A2W5MY82_RHOSU</name>
<reference evidence="4 5" key="1">
    <citation type="submission" date="2017-08" db="EMBL/GenBank/DDBJ databases">
        <title>Infants hospitalized years apart are colonized by the same room-sourced microbial strains.</title>
        <authorList>
            <person name="Brooks B."/>
            <person name="Olm M.R."/>
            <person name="Firek B.A."/>
            <person name="Baker R."/>
            <person name="Thomas B.C."/>
            <person name="Morowitz M.J."/>
            <person name="Banfield J.F."/>
        </authorList>
    </citation>
    <scope>NUCLEOTIDE SEQUENCE [LARGE SCALE GENOMIC DNA]</scope>
    <source>
        <strain evidence="4">S2_005_002_R2_34</strain>
    </source>
</reference>
<sequence length="196" mass="22448">MAHDDLRRQIAFFVECDKMKSIQRRTQLIDGSRCENDAEHSWELALMAIVLQGYSNAPVNMLRVLKMVIVHDIVEIDAGDTFIYDTEAGADQRDRERTAADRIFGILPEPQGREFRALWEEFEARETDDAKFARALDRFQPLLHNFLTRGGTWRTPGVGPGEVLEKKRPISDGSDLLWSVTNDIVAEGVRRGYLRE</sequence>
<protein>
    <submittedName>
        <fullName evidence="4">Phosphohydrolase</fullName>
    </submittedName>
</protein>
<dbReference type="SUPFAM" id="SSF109604">
    <property type="entry name" value="HD-domain/PDEase-like"/>
    <property type="match status" value="1"/>
</dbReference>
<feature type="domain" description="HD" evidence="3">
    <location>
        <begin position="16"/>
        <end position="174"/>
    </location>
</feature>
<dbReference type="EMBL" id="QFPW01000029">
    <property type="protein sequence ID" value="PZQ46202.1"/>
    <property type="molecule type" value="Genomic_DNA"/>
</dbReference>
<dbReference type="PANTHER" id="PTHR11845:SF13">
    <property type="entry name" value="5'-DEOXYNUCLEOTIDASE HDDC2"/>
    <property type="match status" value="1"/>
</dbReference>
<evidence type="ECO:0000256" key="1">
    <source>
        <dbReference type="ARBA" id="ARBA00022723"/>
    </source>
</evidence>
<dbReference type="PANTHER" id="PTHR11845">
    <property type="entry name" value="5'-DEOXYNUCLEOTIDASE HDDC2"/>
    <property type="match status" value="1"/>
</dbReference>
<dbReference type="Proteomes" id="UP000249185">
    <property type="component" value="Unassembled WGS sequence"/>
</dbReference>
<dbReference type="Gene3D" id="1.10.3210.10">
    <property type="entry name" value="Hypothetical protein af1432"/>
    <property type="match status" value="1"/>
</dbReference>
<evidence type="ECO:0000256" key="2">
    <source>
        <dbReference type="ARBA" id="ARBA00022801"/>
    </source>
</evidence>
<accession>A0A2W5MY82</accession>
<proteinExistence type="predicted"/>
<comment type="caution">
    <text evidence="4">The sequence shown here is derived from an EMBL/GenBank/DDBJ whole genome shotgun (WGS) entry which is preliminary data.</text>
</comment>
<evidence type="ECO:0000313" key="5">
    <source>
        <dbReference type="Proteomes" id="UP000249185"/>
    </source>
</evidence>
<dbReference type="AlphaFoldDB" id="A0A2W5MY82"/>
<organism evidence="4 5">
    <name type="scientific">Rhodovulum sulfidophilum</name>
    <name type="common">Rhodobacter sulfidophilus</name>
    <dbReference type="NCBI Taxonomy" id="35806"/>
    <lineage>
        <taxon>Bacteria</taxon>
        <taxon>Pseudomonadati</taxon>
        <taxon>Pseudomonadota</taxon>
        <taxon>Alphaproteobacteria</taxon>
        <taxon>Rhodobacterales</taxon>
        <taxon>Paracoccaceae</taxon>
        <taxon>Rhodovulum</taxon>
    </lineage>
</organism>
<dbReference type="GO" id="GO:0002953">
    <property type="term" value="F:5'-deoxynucleotidase activity"/>
    <property type="evidence" value="ECO:0007669"/>
    <property type="project" value="InterPro"/>
</dbReference>
<dbReference type="InterPro" id="IPR039356">
    <property type="entry name" value="YfbR/HDDC2"/>
</dbReference>
<gene>
    <name evidence="4" type="ORF">DI556_21085</name>
</gene>
<dbReference type="GO" id="GO:0005737">
    <property type="term" value="C:cytoplasm"/>
    <property type="evidence" value="ECO:0007669"/>
    <property type="project" value="TreeGrafter"/>
</dbReference>
<evidence type="ECO:0000259" key="3">
    <source>
        <dbReference type="Pfam" id="PF13023"/>
    </source>
</evidence>
<dbReference type="InterPro" id="IPR006674">
    <property type="entry name" value="HD_domain"/>
</dbReference>
<evidence type="ECO:0000313" key="4">
    <source>
        <dbReference type="EMBL" id="PZQ46202.1"/>
    </source>
</evidence>
<dbReference type="Pfam" id="PF13023">
    <property type="entry name" value="HD_3"/>
    <property type="match status" value="1"/>
</dbReference>
<keyword evidence="2 4" id="KW-0378">Hydrolase</keyword>
<dbReference type="GO" id="GO:0046872">
    <property type="term" value="F:metal ion binding"/>
    <property type="evidence" value="ECO:0007669"/>
    <property type="project" value="UniProtKB-KW"/>
</dbReference>